<feature type="region of interest" description="Disordered" evidence="1">
    <location>
        <begin position="187"/>
        <end position="230"/>
    </location>
</feature>
<name>A0A7J0H1V6_9ERIC</name>
<evidence type="ECO:0000256" key="1">
    <source>
        <dbReference type="SAM" id="MobiDB-lite"/>
    </source>
</evidence>
<feature type="compositionally biased region" description="Low complexity" evidence="1">
    <location>
        <begin position="217"/>
        <end position="230"/>
    </location>
</feature>
<dbReference type="Proteomes" id="UP000585474">
    <property type="component" value="Unassembled WGS sequence"/>
</dbReference>
<gene>
    <name evidence="2" type="ORF">Acr_26g0002410</name>
</gene>
<proteinExistence type="predicted"/>
<comment type="caution">
    <text evidence="2">The sequence shown here is derived from an EMBL/GenBank/DDBJ whole genome shotgun (WGS) entry which is preliminary data.</text>
</comment>
<dbReference type="AlphaFoldDB" id="A0A7J0H1V6"/>
<evidence type="ECO:0000313" key="2">
    <source>
        <dbReference type="EMBL" id="GFZ16971.1"/>
    </source>
</evidence>
<feature type="compositionally biased region" description="Basic and acidic residues" evidence="1">
    <location>
        <begin position="29"/>
        <end position="40"/>
    </location>
</feature>
<dbReference type="OrthoDB" id="1936908at2759"/>
<sequence>MNIPSQQARGRARSLTGVRGAHIARGASRNREEGDGENHQESVIGGGVNALRGNVGGNVGAVGGRTGSVSYGRLVEASHKGVKYDLGDEGRVEGFICVVPIARERTLMVEDHGGERSKEYEAKFTSLSRFSRTFVTTEEEKPKQFMRGLRPFIRYKIAGSLIKVYSTMVSSVEDIEKTLNETRKIINPKSQREGTSAQFEGRFPKKPKGSTTQQQYSARSSPIISVASSS</sequence>
<evidence type="ECO:0000313" key="3">
    <source>
        <dbReference type="Proteomes" id="UP000585474"/>
    </source>
</evidence>
<dbReference type="EMBL" id="BJWL01000026">
    <property type="protein sequence ID" value="GFZ16971.1"/>
    <property type="molecule type" value="Genomic_DNA"/>
</dbReference>
<keyword evidence="3" id="KW-1185">Reference proteome</keyword>
<reference evidence="2 3" key="1">
    <citation type="submission" date="2019-07" db="EMBL/GenBank/DDBJ databases">
        <title>De Novo Assembly of kiwifruit Actinidia rufa.</title>
        <authorList>
            <person name="Sugita-Konishi S."/>
            <person name="Sato K."/>
            <person name="Mori E."/>
            <person name="Abe Y."/>
            <person name="Kisaki G."/>
            <person name="Hamano K."/>
            <person name="Suezawa K."/>
            <person name="Otani M."/>
            <person name="Fukuda T."/>
            <person name="Manabe T."/>
            <person name="Gomi K."/>
            <person name="Tabuchi M."/>
            <person name="Akimitsu K."/>
            <person name="Kataoka I."/>
        </authorList>
    </citation>
    <scope>NUCLEOTIDE SEQUENCE [LARGE SCALE GENOMIC DNA]</scope>
    <source>
        <strain evidence="3">cv. Fuchu</strain>
    </source>
</reference>
<protein>
    <submittedName>
        <fullName evidence="2">Uncharacterized protein</fullName>
    </submittedName>
</protein>
<feature type="region of interest" description="Disordered" evidence="1">
    <location>
        <begin position="1"/>
        <end position="45"/>
    </location>
</feature>
<accession>A0A7J0H1V6</accession>
<organism evidence="2 3">
    <name type="scientific">Actinidia rufa</name>
    <dbReference type="NCBI Taxonomy" id="165716"/>
    <lineage>
        <taxon>Eukaryota</taxon>
        <taxon>Viridiplantae</taxon>
        <taxon>Streptophyta</taxon>
        <taxon>Embryophyta</taxon>
        <taxon>Tracheophyta</taxon>
        <taxon>Spermatophyta</taxon>
        <taxon>Magnoliopsida</taxon>
        <taxon>eudicotyledons</taxon>
        <taxon>Gunneridae</taxon>
        <taxon>Pentapetalae</taxon>
        <taxon>asterids</taxon>
        <taxon>Ericales</taxon>
        <taxon>Actinidiaceae</taxon>
        <taxon>Actinidia</taxon>
    </lineage>
</organism>